<reference evidence="2" key="1">
    <citation type="journal article" date="2015" name="Nature">
        <title>Complex archaea that bridge the gap between prokaryotes and eukaryotes.</title>
        <authorList>
            <person name="Spang A."/>
            <person name="Saw J.H."/>
            <person name="Jorgensen S.L."/>
            <person name="Zaremba-Niedzwiedzka K."/>
            <person name="Martijn J."/>
            <person name="Lind A.E."/>
            <person name="van Eijk R."/>
            <person name="Schleper C."/>
            <person name="Guy L."/>
            <person name="Ettema T.J."/>
        </authorList>
    </citation>
    <scope>NUCLEOTIDE SEQUENCE</scope>
</reference>
<keyword evidence="1" id="KW-0812">Transmembrane</keyword>
<gene>
    <name evidence="2" type="ORF">LCGC14_2742330</name>
</gene>
<accession>A0A0F8Z456</accession>
<comment type="caution">
    <text evidence="2">The sequence shown here is derived from an EMBL/GenBank/DDBJ whole genome shotgun (WGS) entry which is preliminary data.</text>
</comment>
<feature type="transmembrane region" description="Helical" evidence="1">
    <location>
        <begin position="6"/>
        <end position="25"/>
    </location>
</feature>
<name>A0A0F8Z456_9ZZZZ</name>
<keyword evidence="1" id="KW-1133">Transmembrane helix</keyword>
<evidence type="ECO:0000256" key="1">
    <source>
        <dbReference type="SAM" id="Phobius"/>
    </source>
</evidence>
<dbReference type="EMBL" id="LAZR01049916">
    <property type="protein sequence ID" value="KKK88523.1"/>
    <property type="molecule type" value="Genomic_DNA"/>
</dbReference>
<dbReference type="AlphaFoldDB" id="A0A0F8Z456"/>
<feature type="non-terminal residue" evidence="2">
    <location>
        <position position="34"/>
    </location>
</feature>
<keyword evidence="1" id="KW-0472">Membrane</keyword>
<proteinExistence type="predicted"/>
<sequence>MSNRRFIIIFIPILIAVIVIDVWFIRKFIRKPIE</sequence>
<organism evidence="2">
    <name type="scientific">marine sediment metagenome</name>
    <dbReference type="NCBI Taxonomy" id="412755"/>
    <lineage>
        <taxon>unclassified sequences</taxon>
        <taxon>metagenomes</taxon>
        <taxon>ecological metagenomes</taxon>
    </lineage>
</organism>
<protein>
    <submittedName>
        <fullName evidence="2">Uncharacterized protein</fullName>
    </submittedName>
</protein>
<evidence type="ECO:0000313" key="2">
    <source>
        <dbReference type="EMBL" id="KKK88523.1"/>
    </source>
</evidence>